<dbReference type="EMBL" id="KZ613791">
    <property type="protein sequence ID" value="PMD60097.1"/>
    <property type="molecule type" value="Genomic_DNA"/>
</dbReference>
<dbReference type="InParanoid" id="A0A2J6TAN6"/>
<dbReference type="PANTHER" id="PTHR42354:SF1">
    <property type="entry name" value="C2H2-TYPE DOMAIN-CONTAINING PROTEIN"/>
    <property type="match status" value="1"/>
</dbReference>
<dbReference type="RefSeq" id="XP_024737001.1">
    <property type="nucleotide sequence ID" value="XM_024883066.1"/>
</dbReference>
<proteinExistence type="predicted"/>
<dbReference type="STRING" id="1095630.A0A2J6TAN6"/>
<gene>
    <name evidence="1" type="ORF">K444DRAFT_629525</name>
</gene>
<reference evidence="1 2" key="1">
    <citation type="submission" date="2016-04" db="EMBL/GenBank/DDBJ databases">
        <title>A degradative enzymes factory behind the ericoid mycorrhizal symbiosis.</title>
        <authorList>
            <consortium name="DOE Joint Genome Institute"/>
            <person name="Martino E."/>
            <person name="Morin E."/>
            <person name="Grelet G."/>
            <person name="Kuo A."/>
            <person name="Kohler A."/>
            <person name="Daghino S."/>
            <person name="Barry K."/>
            <person name="Choi C."/>
            <person name="Cichocki N."/>
            <person name="Clum A."/>
            <person name="Copeland A."/>
            <person name="Hainaut M."/>
            <person name="Haridas S."/>
            <person name="Labutti K."/>
            <person name="Lindquist E."/>
            <person name="Lipzen A."/>
            <person name="Khouja H.-R."/>
            <person name="Murat C."/>
            <person name="Ohm R."/>
            <person name="Olson A."/>
            <person name="Spatafora J."/>
            <person name="Veneault-Fourrey C."/>
            <person name="Henrissat B."/>
            <person name="Grigoriev I."/>
            <person name="Martin F."/>
            <person name="Perotto S."/>
        </authorList>
    </citation>
    <scope>NUCLEOTIDE SEQUENCE [LARGE SCALE GENOMIC DNA]</scope>
    <source>
        <strain evidence="1 2">E</strain>
    </source>
</reference>
<sequence length="300" mass="34123">MSGIEIVAGVAAIVTAFNGSVKLYRSWREKQRERLEPKENQNLERSLTIGGTTVQREYDCHFAKLGPEFAVGDDRARAELAGYVIKLQHTIITLMTESNSSNNLVLPSLPAIYSTSEDTRKGVVSAMAQQYQRMVQAKPLSGSYLTKILSGSRQAITWGTSSASSLPPLFRICTELDLNYNQKYRQQRRVCCCGFAADCWGHDAGWAGLLWVRPMGEGIDCKVAIEHQGLCQYHFRPNDRNPRRRSEHLLYYLLCYESSSGEEDVERYTREQMQSHFEDKHTLSELRSKNLVYYVLSEES</sequence>
<name>A0A2J6TAN6_9HELO</name>
<organism evidence="1 2">
    <name type="scientific">Hyaloscypha bicolor E</name>
    <dbReference type="NCBI Taxonomy" id="1095630"/>
    <lineage>
        <taxon>Eukaryota</taxon>
        <taxon>Fungi</taxon>
        <taxon>Dikarya</taxon>
        <taxon>Ascomycota</taxon>
        <taxon>Pezizomycotina</taxon>
        <taxon>Leotiomycetes</taxon>
        <taxon>Helotiales</taxon>
        <taxon>Hyaloscyphaceae</taxon>
        <taxon>Hyaloscypha</taxon>
        <taxon>Hyaloscypha bicolor</taxon>
    </lineage>
</organism>
<dbReference type="AlphaFoldDB" id="A0A2J6TAN6"/>
<accession>A0A2J6TAN6</accession>
<dbReference type="Proteomes" id="UP000235371">
    <property type="component" value="Unassembled WGS sequence"/>
</dbReference>
<evidence type="ECO:0000313" key="2">
    <source>
        <dbReference type="Proteomes" id="UP000235371"/>
    </source>
</evidence>
<dbReference type="GeneID" id="36591143"/>
<protein>
    <submittedName>
        <fullName evidence="1">Uncharacterized protein</fullName>
    </submittedName>
</protein>
<keyword evidence="2" id="KW-1185">Reference proteome</keyword>
<evidence type="ECO:0000313" key="1">
    <source>
        <dbReference type="EMBL" id="PMD60097.1"/>
    </source>
</evidence>
<dbReference type="OrthoDB" id="5309037at2759"/>
<dbReference type="PANTHER" id="PTHR42354">
    <property type="entry name" value="C2H2-TYPE DOMAIN-CONTAINING PROTEIN"/>
    <property type="match status" value="1"/>
</dbReference>